<keyword evidence="1" id="KW-1133">Transmembrane helix</keyword>
<evidence type="ECO:0000313" key="3">
    <source>
        <dbReference type="Proteomes" id="UP000241808"/>
    </source>
</evidence>
<dbReference type="Proteomes" id="UP000241808">
    <property type="component" value="Unassembled WGS sequence"/>
</dbReference>
<sequence length="118" mass="13000">MGVLLLGVLLSVVVSGYAGRYLLGRITLSIAGQKRDLAFLSERLATLANDGPVDRLPAETRKVAYAVAATDSAIRSEEQARYLFSCWHRVHIVIAAALYIVLGIHIWGGLYYGLRWLK</sequence>
<reference evidence="2 3" key="1">
    <citation type="submission" date="2018-04" db="EMBL/GenBank/DDBJ databases">
        <title>Genomic Encyclopedia of Archaeal and Bacterial Type Strains, Phase II (KMG-II): from individual species to whole genera.</title>
        <authorList>
            <person name="Goeker M."/>
        </authorList>
    </citation>
    <scope>NUCLEOTIDE SEQUENCE [LARGE SCALE GENOMIC DNA]</scope>
    <source>
        <strain evidence="2 3">DSM 25521</strain>
    </source>
</reference>
<protein>
    <submittedName>
        <fullName evidence="2">Uncharacterized protein</fullName>
    </submittedName>
</protein>
<gene>
    <name evidence="2" type="ORF">C8P69_11814</name>
</gene>
<evidence type="ECO:0000256" key="1">
    <source>
        <dbReference type="SAM" id="Phobius"/>
    </source>
</evidence>
<dbReference type="AlphaFoldDB" id="A0A2T4YWU6"/>
<proteinExistence type="predicted"/>
<keyword evidence="1" id="KW-0472">Membrane</keyword>
<evidence type="ECO:0000313" key="2">
    <source>
        <dbReference type="EMBL" id="PTM49544.1"/>
    </source>
</evidence>
<feature type="transmembrane region" description="Helical" evidence="1">
    <location>
        <begin position="92"/>
        <end position="114"/>
    </location>
</feature>
<dbReference type="EMBL" id="PZZL01000018">
    <property type="protein sequence ID" value="PTM49544.1"/>
    <property type="molecule type" value="Genomic_DNA"/>
</dbReference>
<name>A0A2T4YWU6_9HYPH</name>
<organism evidence="2 3">
    <name type="scientific">Phreatobacter oligotrophus</name>
    <dbReference type="NCBI Taxonomy" id="1122261"/>
    <lineage>
        <taxon>Bacteria</taxon>
        <taxon>Pseudomonadati</taxon>
        <taxon>Pseudomonadota</taxon>
        <taxon>Alphaproteobacteria</taxon>
        <taxon>Hyphomicrobiales</taxon>
        <taxon>Phreatobacteraceae</taxon>
        <taxon>Phreatobacter</taxon>
    </lineage>
</organism>
<comment type="caution">
    <text evidence="2">The sequence shown here is derived from an EMBL/GenBank/DDBJ whole genome shotgun (WGS) entry which is preliminary data.</text>
</comment>
<keyword evidence="3" id="KW-1185">Reference proteome</keyword>
<accession>A0A2T4YWU6</accession>
<keyword evidence="1" id="KW-0812">Transmembrane</keyword>